<sequence length="205" mass="23502">MKRSLSWRRALLILPLVLVLCLAISQAFSLLRSEVGRYQTELFVDHWQKETAVNNSFLIEPSELDIALKGVDSAIRQMPGNPALYVLKARVLERGRLSGIARDNHAELDAWQKAVVLRPSWPYSWSDYARARSQYSLIDSQFEAALLRASELGPWEPRVLENSAVLGFHYRGWLSNELQAELDNSYQKLVKLAPHRARQIAQQYQ</sequence>
<dbReference type="STRING" id="305900.GV64_08465"/>
<evidence type="ECO:0000313" key="2">
    <source>
        <dbReference type="Proteomes" id="UP000027997"/>
    </source>
</evidence>
<name>A0A081K9E7_9GAMM</name>
<keyword evidence="2" id="KW-1185">Reference proteome</keyword>
<protein>
    <submittedName>
        <fullName evidence="1">Uncharacterized protein</fullName>
    </submittedName>
</protein>
<dbReference type="RefSeq" id="WP_020580613.1">
    <property type="nucleotide sequence ID" value="NZ_JOJP01000001.1"/>
</dbReference>
<dbReference type="EMBL" id="JOJP01000001">
    <property type="protein sequence ID" value="KEI70773.1"/>
    <property type="molecule type" value="Genomic_DNA"/>
</dbReference>
<dbReference type="AlphaFoldDB" id="A0A081K9E7"/>
<gene>
    <name evidence="1" type="ORF">GV64_08465</name>
</gene>
<dbReference type="Proteomes" id="UP000027997">
    <property type="component" value="Unassembled WGS sequence"/>
</dbReference>
<comment type="caution">
    <text evidence="1">The sequence shown here is derived from an EMBL/GenBank/DDBJ whole genome shotgun (WGS) entry which is preliminary data.</text>
</comment>
<organism evidence="1 2">
    <name type="scientific">Endozoicomonas elysicola</name>
    <dbReference type="NCBI Taxonomy" id="305900"/>
    <lineage>
        <taxon>Bacteria</taxon>
        <taxon>Pseudomonadati</taxon>
        <taxon>Pseudomonadota</taxon>
        <taxon>Gammaproteobacteria</taxon>
        <taxon>Oceanospirillales</taxon>
        <taxon>Endozoicomonadaceae</taxon>
        <taxon>Endozoicomonas</taxon>
    </lineage>
</organism>
<proteinExistence type="predicted"/>
<evidence type="ECO:0000313" key="1">
    <source>
        <dbReference type="EMBL" id="KEI70773.1"/>
    </source>
</evidence>
<reference evidence="1 2" key="1">
    <citation type="submission" date="2014-06" db="EMBL/GenBank/DDBJ databases">
        <title>Whole Genome Sequences of Three Symbiotic Endozoicomonas Bacteria.</title>
        <authorList>
            <person name="Neave M.J."/>
            <person name="Apprill A."/>
            <person name="Voolstra C.R."/>
        </authorList>
    </citation>
    <scope>NUCLEOTIDE SEQUENCE [LARGE SCALE GENOMIC DNA]</scope>
    <source>
        <strain evidence="1 2">DSM 22380</strain>
    </source>
</reference>
<accession>A0A081K9E7</accession>